<feature type="transmembrane region" description="Helical" evidence="8">
    <location>
        <begin position="95"/>
        <end position="112"/>
    </location>
</feature>
<comment type="subcellular location">
    <subcellularLocation>
        <location evidence="1">Cell membrane</location>
        <topology evidence="1">Multi-pass membrane protein</topology>
    </subcellularLocation>
</comment>
<protein>
    <submittedName>
        <fullName evidence="9">DUF2029 domain-containing protein</fullName>
    </submittedName>
</protein>
<keyword evidence="3" id="KW-0808">Transferase</keyword>
<proteinExistence type="inferred from homology"/>
<gene>
    <name evidence="9" type="ORF">H9867_04555</name>
</gene>
<feature type="transmembrane region" description="Helical" evidence="8">
    <location>
        <begin position="363"/>
        <end position="382"/>
    </location>
</feature>
<comment type="caution">
    <text evidence="9">The sequence shown here is derived from an EMBL/GenBank/DDBJ whole genome shotgun (WGS) entry which is preliminary data.</text>
</comment>
<keyword evidence="6 8" id="KW-0472">Membrane</keyword>
<evidence type="ECO:0000256" key="5">
    <source>
        <dbReference type="ARBA" id="ARBA00022989"/>
    </source>
</evidence>
<feature type="transmembrane region" description="Helical" evidence="8">
    <location>
        <begin position="197"/>
        <end position="218"/>
    </location>
</feature>
<evidence type="ECO:0000256" key="4">
    <source>
        <dbReference type="ARBA" id="ARBA00022692"/>
    </source>
</evidence>
<dbReference type="Proteomes" id="UP000824189">
    <property type="component" value="Unassembled WGS sequence"/>
</dbReference>
<feature type="transmembrane region" description="Helical" evidence="8">
    <location>
        <begin position="168"/>
        <end position="190"/>
    </location>
</feature>
<dbReference type="GO" id="GO:0016758">
    <property type="term" value="F:hexosyltransferase activity"/>
    <property type="evidence" value="ECO:0007669"/>
    <property type="project" value="InterPro"/>
</dbReference>
<dbReference type="AlphaFoldDB" id="A0A9D1RY33"/>
<evidence type="ECO:0000313" key="10">
    <source>
        <dbReference type="Proteomes" id="UP000824189"/>
    </source>
</evidence>
<feature type="transmembrane region" description="Helical" evidence="8">
    <location>
        <begin position="258"/>
        <end position="278"/>
    </location>
</feature>
<evidence type="ECO:0000256" key="2">
    <source>
        <dbReference type="ARBA" id="ARBA00022475"/>
    </source>
</evidence>
<dbReference type="Pfam" id="PF09594">
    <property type="entry name" value="GT87"/>
    <property type="match status" value="1"/>
</dbReference>
<feature type="transmembrane region" description="Helical" evidence="8">
    <location>
        <begin position="290"/>
        <end position="311"/>
    </location>
</feature>
<feature type="transmembrane region" description="Helical" evidence="8">
    <location>
        <begin position="331"/>
        <end position="351"/>
    </location>
</feature>
<comment type="similarity">
    <text evidence="7">Belongs to the glycosyltransferase 87 family.</text>
</comment>
<feature type="transmembrane region" description="Helical" evidence="8">
    <location>
        <begin position="12"/>
        <end position="31"/>
    </location>
</feature>
<reference evidence="9" key="1">
    <citation type="journal article" date="2021" name="PeerJ">
        <title>Extensive microbial diversity within the chicken gut microbiome revealed by metagenomics and culture.</title>
        <authorList>
            <person name="Gilroy R."/>
            <person name="Ravi A."/>
            <person name="Getino M."/>
            <person name="Pursley I."/>
            <person name="Horton D.L."/>
            <person name="Alikhan N.F."/>
            <person name="Baker D."/>
            <person name="Gharbi K."/>
            <person name="Hall N."/>
            <person name="Watson M."/>
            <person name="Adriaenssens E.M."/>
            <person name="Foster-Nyarko E."/>
            <person name="Jarju S."/>
            <person name="Secka A."/>
            <person name="Antonio M."/>
            <person name="Oren A."/>
            <person name="Chaudhuri R.R."/>
            <person name="La Ragione R."/>
            <person name="Hildebrand F."/>
            <person name="Pallen M.J."/>
        </authorList>
    </citation>
    <scope>NUCLEOTIDE SEQUENCE</scope>
    <source>
        <strain evidence="9">4376</strain>
    </source>
</reference>
<feature type="transmembrane region" description="Helical" evidence="8">
    <location>
        <begin position="142"/>
        <end position="162"/>
    </location>
</feature>
<dbReference type="InterPro" id="IPR018584">
    <property type="entry name" value="GT87"/>
</dbReference>
<evidence type="ECO:0000256" key="7">
    <source>
        <dbReference type="ARBA" id="ARBA00024033"/>
    </source>
</evidence>
<organism evidence="9 10">
    <name type="scientific">Candidatus Corynebacterium gallistercoris</name>
    <dbReference type="NCBI Taxonomy" id="2838530"/>
    <lineage>
        <taxon>Bacteria</taxon>
        <taxon>Bacillati</taxon>
        <taxon>Actinomycetota</taxon>
        <taxon>Actinomycetes</taxon>
        <taxon>Mycobacteriales</taxon>
        <taxon>Corynebacteriaceae</taxon>
        <taxon>Corynebacterium</taxon>
    </lineage>
</organism>
<feature type="transmembrane region" description="Helical" evidence="8">
    <location>
        <begin position="118"/>
        <end position="135"/>
    </location>
</feature>
<sequence length="406" mass="44937">MAPMLSPRAASTVIAMVMWPLALMTFVHKVFLVPQNHHVTDDFTTVITALQRFRAGVAVYSENYATVDPHYLYSPGGTLLLSPLAWLPDADVSRAVYIFANGVATVIAVAIVTRFFGFRLLGGVFPAAMFFLFSTEAVENNLLFSNINGILLLAEVVFLWALLCRRDLVAGIVLGLAITIKPQFAPLLLLPLMRRQWLTMASSVAVPIVFNVLGWLLMVRPGDYFDKLVPYLGQVRDYANSSIAGVGVHFGFPDWSIALWRAVAATCVIIAVAGLARFRDRDELMWATTTSGILLTGVFLISSLGQMYYSMLLLPMLFTVTRARSIMHNPVAWLGVYLCLSLDVWFSDRWVGYGRIMEYARGTAGWFLIILAAATTVVVWMVNEHRAGRPILGDLRTNGILGGRKH</sequence>
<name>A0A9D1RY33_9CORY</name>
<dbReference type="EMBL" id="DXFZ01000055">
    <property type="protein sequence ID" value="HIW95740.1"/>
    <property type="molecule type" value="Genomic_DNA"/>
</dbReference>
<keyword evidence="5 8" id="KW-1133">Transmembrane helix</keyword>
<evidence type="ECO:0000256" key="1">
    <source>
        <dbReference type="ARBA" id="ARBA00004651"/>
    </source>
</evidence>
<evidence type="ECO:0000313" key="9">
    <source>
        <dbReference type="EMBL" id="HIW95740.1"/>
    </source>
</evidence>
<evidence type="ECO:0000256" key="3">
    <source>
        <dbReference type="ARBA" id="ARBA00022679"/>
    </source>
</evidence>
<keyword evidence="2" id="KW-1003">Cell membrane</keyword>
<reference evidence="9" key="2">
    <citation type="submission" date="2021-04" db="EMBL/GenBank/DDBJ databases">
        <authorList>
            <person name="Gilroy R."/>
        </authorList>
    </citation>
    <scope>NUCLEOTIDE SEQUENCE</scope>
    <source>
        <strain evidence="9">4376</strain>
    </source>
</reference>
<evidence type="ECO:0000256" key="6">
    <source>
        <dbReference type="ARBA" id="ARBA00023136"/>
    </source>
</evidence>
<accession>A0A9D1RY33</accession>
<keyword evidence="4 8" id="KW-0812">Transmembrane</keyword>
<evidence type="ECO:0000256" key="8">
    <source>
        <dbReference type="SAM" id="Phobius"/>
    </source>
</evidence>
<dbReference type="GO" id="GO:0005886">
    <property type="term" value="C:plasma membrane"/>
    <property type="evidence" value="ECO:0007669"/>
    <property type="project" value="UniProtKB-SubCell"/>
</dbReference>